<feature type="compositionally biased region" description="Polar residues" evidence="1">
    <location>
        <begin position="417"/>
        <end position="429"/>
    </location>
</feature>
<dbReference type="EMBL" id="CP059673">
    <property type="protein sequence ID" value="QRW27426.1"/>
    <property type="molecule type" value="Genomic_DNA"/>
</dbReference>
<feature type="compositionally biased region" description="Basic and acidic residues" evidence="1">
    <location>
        <begin position="329"/>
        <end position="346"/>
    </location>
</feature>
<evidence type="ECO:0000313" key="3">
    <source>
        <dbReference type="Proteomes" id="UP000650533"/>
    </source>
</evidence>
<organism evidence="2 3">
    <name type="scientific">Rhizoctonia solani</name>
    <dbReference type="NCBI Taxonomy" id="456999"/>
    <lineage>
        <taxon>Eukaryota</taxon>
        <taxon>Fungi</taxon>
        <taxon>Dikarya</taxon>
        <taxon>Basidiomycota</taxon>
        <taxon>Agaricomycotina</taxon>
        <taxon>Agaricomycetes</taxon>
        <taxon>Cantharellales</taxon>
        <taxon>Ceratobasidiaceae</taxon>
        <taxon>Rhizoctonia</taxon>
    </lineage>
</organism>
<protein>
    <submittedName>
        <fullName evidence="2">Uncharacterized protein</fullName>
    </submittedName>
</protein>
<reference evidence="2" key="1">
    <citation type="submission" date="2020-05" db="EMBL/GenBank/DDBJ databases">
        <title>Evolutionary and genomic comparisons of hybrid uninucleate and nonhybrid Rhizoctonia fungi.</title>
        <authorList>
            <person name="Li C."/>
            <person name="Chen X."/>
        </authorList>
    </citation>
    <scope>NUCLEOTIDE SEQUENCE</scope>
    <source>
        <strain evidence="2">AG-1 IA</strain>
    </source>
</reference>
<feature type="compositionally biased region" description="Low complexity" evidence="1">
    <location>
        <begin position="164"/>
        <end position="226"/>
    </location>
</feature>
<sequence>MHTREAKAWWSRTPEPGETSPVSVSITSIAYRQPGIFRSWAQCPGGLYAVRKRTLTTTDPLPEAKGKRIEAISNRGGGVGGSADCQMPPLSGQPVACSLLNSPFPFLSGRLTSPSTYPSLLFNTSSSFNSFDLEFIMSAPVETTPAVVAENPKVTEEVTKEEAAPVTTEAATSETPAAPATTEATPELKTAEPTEATPEAVPETTEATATEAVPATEAAPAEAAPESPKPKSPGLFSKLLAPFKAEKKPKAPKSPKKEKKKEEVEPVVAATTEEAPKPEEVKEEAPEPSTSEAAPAPVAEPVVAIVEPEDAVKSTETPAEEAAPATEAPKVEEKKADEKKLEEKKPSKAGRRLSARVTGFFKPKHKPEETSPLPAKVDENPPKIDEPTPVAPLENPTEEAKTAEVAPVSTEEETKPAETSATPAVATTA</sequence>
<dbReference type="Proteomes" id="UP000650533">
    <property type="component" value="Chromosome 16"/>
</dbReference>
<name>A0A8H8PC54_9AGAM</name>
<feature type="region of interest" description="Disordered" evidence="1">
    <location>
        <begin position="150"/>
        <end position="429"/>
    </location>
</feature>
<evidence type="ECO:0000313" key="2">
    <source>
        <dbReference type="EMBL" id="QRW27426.1"/>
    </source>
</evidence>
<evidence type="ECO:0000256" key="1">
    <source>
        <dbReference type="SAM" id="MobiDB-lite"/>
    </source>
</evidence>
<dbReference type="KEGG" id="rsx:RhiXN_02021"/>
<dbReference type="RefSeq" id="XP_043187663.1">
    <property type="nucleotide sequence ID" value="XM_043321840.1"/>
</dbReference>
<dbReference type="GeneID" id="67024303"/>
<feature type="compositionally biased region" description="Basic and acidic residues" evidence="1">
    <location>
        <begin position="274"/>
        <end position="285"/>
    </location>
</feature>
<feature type="compositionally biased region" description="Basic and acidic residues" evidence="1">
    <location>
        <begin position="153"/>
        <end position="163"/>
    </location>
</feature>
<feature type="compositionally biased region" description="Basic and acidic residues" evidence="1">
    <location>
        <begin position="376"/>
        <end position="386"/>
    </location>
</feature>
<proteinExistence type="predicted"/>
<dbReference type="AlphaFoldDB" id="A0A8H8PC54"/>
<gene>
    <name evidence="2" type="ORF">RhiXN_02021</name>
</gene>
<feature type="compositionally biased region" description="Low complexity" evidence="1">
    <location>
        <begin position="315"/>
        <end position="328"/>
    </location>
</feature>
<feature type="compositionally biased region" description="Low complexity" evidence="1">
    <location>
        <begin position="287"/>
        <end position="306"/>
    </location>
</feature>
<feature type="compositionally biased region" description="Basic residues" evidence="1">
    <location>
        <begin position="250"/>
        <end position="259"/>
    </location>
</feature>
<accession>A0A8H8PC54</accession>